<dbReference type="PANTHER" id="PTHR35272:SF3">
    <property type="entry name" value="THIOL:DISULFIDE INTERCHANGE PROTEIN DSBC"/>
    <property type="match status" value="1"/>
</dbReference>
<dbReference type="Proteomes" id="UP000256774">
    <property type="component" value="Unassembled WGS sequence"/>
</dbReference>
<evidence type="ECO:0000256" key="7">
    <source>
        <dbReference type="RuleBase" id="RU364038"/>
    </source>
</evidence>
<evidence type="ECO:0000256" key="6">
    <source>
        <dbReference type="ARBA" id="ARBA00023284"/>
    </source>
</evidence>
<comment type="caution">
    <text evidence="10">The sequence shown here is derived from an EMBL/GenBank/DDBJ whole genome shotgun (WGS) entry which is preliminary data.</text>
</comment>
<dbReference type="InterPro" id="IPR036249">
    <property type="entry name" value="Thioredoxin-like_sf"/>
</dbReference>
<keyword evidence="6 7" id="KW-0676">Redox-active center</keyword>
<sequence length="253" mass="26963">MHARTKKWGISAVIAALVGASALWVHADSSVESDIRQRLQTAAPQSKVVSVRASEMPGVYAVELEGGVVYASADGQYLLQGDLLQIKGKEIVNLTDKANADRRIALLKGINKRDEIIFPAKGKAKAVLTVFTDVDCGYCRKLHEEVPAMNAKGIEIRYLAYPRDLPRAGANAGTGARMTEIWCNADRAKAMTLAKQGKPVPAGKADCKAPISEQFALGRQMGVTGTPAIFNAKGEQLGGYISADRAASLLGIN</sequence>
<evidence type="ECO:0000256" key="1">
    <source>
        <dbReference type="ARBA" id="ARBA00004418"/>
    </source>
</evidence>
<dbReference type="Pfam" id="PF10411">
    <property type="entry name" value="DsbC_N"/>
    <property type="match status" value="1"/>
</dbReference>
<name>A0A3E0H2W3_9GAMM</name>
<evidence type="ECO:0000259" key="9">
    <source>
        <dbReference type="Pfam" id="PF13098"/>
    </source>
</evidence>
<dbReference type="CDD" id="cd03020">
    <property type="entry name" value="DsbA_DsbC_DsbG"/>
    <property type="match status" value="1"/>
</dbReference>
<evidence type="ECO:0000256" key="5">
    <source>
        <dbReference type="ARBA" id="ARBA00023157"/>
    </source>
</evidence>
<keyword evidence="11" id="KW-1185">Reference proteome</keyword>
<keyword evidence="3 7" id="KW-0732">Signal</keyword>
<dbReference type="InterPro" id="IPR018950">
    <property type="entry name" value="DiS-bond_isomerase_DsbC/G_N"/>
</dbReference>
<gene>
    <name evidence="10" type="ORF">DFR26_1437</name>
</gene>
<comment type="similarity">
    <text evidence="2 7">Belongs to the thioredoxin family. DsbC subfamily.</text>
</comment>
<evidence type="ECO:0000259" key="8">
    <source>
        <dbReference type="Pfam" id="PF10411"/>
    </source>
</evidence>
<dbReference type="SUPFAM" id="SSF52833">
    <property type="entry name" value="Thioredoxin-like"/>
    <property type="match status" value="1"/>
</dbReference>
<accession>A0A3E0H2W3</accession>
<feature type="signal peptide" evidence="7">
    <location>
        <begin position="1"/>
        <end position="27"/>
    </location>
</feature>
<dbReference type="Gene3D" id="3.10.450.70">
    <property type="entry name" value="Disulphide bond isomerase, DsbC/G, N-terminal"/>
    <property type="match status" value="1"/>
</dbReference>
<dbReference type="PANTHER" id="PTHR35272">
    <property type="entry name" value="THIOL:DISULFIDE INTERCHANGE PROTEIN DSBC-RELATED"/>
    <property type="match status" value="1"/>
</dbReference>
<dbReference type="RefSeq" id="WP_116208277.1">
    <property type="nucleotide sequence ID" value="NZ_QUNR01000003.1"/>
</dbReference>
<evidence type="ECO:0000313" key="11">
    <source>
        <dbReference type="Proteomes" id="UP000256774"/>
    </source>
</evidence>
<protein>
    <recommendedName>
        <fullName evidence="7">Thiol:disulfide interchange protein</fullName>
    </recommendedName>
</protein>
<evidence type="ECO:0000313" key="10">
    <source>
        <dbReference type="EMBL" id="REH37658.1"/>
    </source>
</evidence>
<dbReference type="Gene3D" id="3.40.30.10">
    <property type="entry name" value="Glutaredoxin"/>
    <property type="match status" value="1"/>
</dbReference>
<evidence type="ECO:0000256" key="4">
    <source>
        <dbReference type="ARBA" id="ARBA00022764"/>
    </source>
</evidence>
<feature type="chain" id="PRO_5017495465" description="Thiol:disulfide interchange protein" evidence="7">
    <location>
        <begin position="28"/>
        <end position="253"/>
    </location>
</feature>
<dbReference type="EMBL" id="QUNR01000003">
    <property type="protein sequence ID" value="REH37658.1"/>
    <property type="molecule type" value="Genomic_DNA"/>
</dbReference>
<comment type="subcellular location">
    <subcellularLocation>
        <location evidence="1 7">Periplasm</location>
    </subcellularLocation>
</comment>
<feature type="domain" description="Disulphide bond isomerase DsbC/G N-terminal" evidence="8">
    <location>
        <begin position="30"/>
        <end position="95"/>
    </location>
</feature>
<organism evidence="10 11">
    <name type="scientific">Paraperlucidibaca baekdonensis</name>
    <dbReference type="NCBI Taxonomy" id="748120"/>
    <lineage>
        <taxon>Bacteria</taxon>
        <taxon>Pseudomonadati</taxon>
        <taxon>Pseudomonadota</taxon>
        <taxon>Gammaproteobacteria</taxon>
        <taxon>Moraxellales</taxon>
        <taxon>Moraxellaceae</taxon>
        <taxon>Paraperlucidibaca</taxon>
    </lineage>
</organism>
<dbReference type="GO" id="GO:0042597">
    <property type="term" value="C:periplasmic space"/>
    <property type="evidence" value="ECO:0007669"/>
    <property type="project" value="UniProtKB-SubCell"/>
</dbReference>
<keyword evidence="4 7" id="KW-0574">Periplasm</keyword>
<dbReference type="InterPro" id="IPR009094">
    <property type="entry name" value="DiS-bond_isomerase_DsbC/G_N_sf"/>
</dbReference>
<feature type="domain" description="Thioredoxin-like fold" evidence="9">
    <location>
        <begin position="120"/>
        <end position="249"/>
    </location>
</feature>
<proteinExistence type="inferred from homology"/>
<dbReference type="AlphaFoldDB" id="A0A3E0H2W3"/>
<comment type="function">
    <text evidence="7">Required for disulfide bond formation in some periplasmic proteins. Acts by transferring its disulfide bond to other proteins and is reduced in the process.</text>
</comment>
<evidence type="ECO:0000256" key="3">
    <source>
        <dbReference type="ARBA" id="ARBA00022729"/>
    </source>
</evidence>
<dbReference type="OrthoDB" id="12976at2"/>
<dbReference type="InterPro" id="IPR012336">
    <property type="entry name" value="Thioredoxin-like_fold"/>
</dbReference>
<dbReference type="InterPro" id="IPR051470">
    <property type="entry name" value="Thiol:disulfide_interchange"/>
</dbReference>
<dbReference type="SUPFAM" id="SSF54423">
    <property type="entry name" value="DsbC/DsbG N-terminal domain-like"/>
    <property type="match status" value="1"/>
</dbReference>
<reference evidence="10 11" key="1">
    <citation type="submission" date="2018-08" db="EMBL/GenBank/DDBJ databases">
        <title>Genomic Encyclopedia of Type Strains, Phase IV (KMG-IV): sequencing the most valuable type-strain genomes for metagenomic binning, comparative biology and taxonomic classification.</title>
        <authorList>
            <person name="Goeker M."/>
        </authorList>
    </citation>
    <scope>NUCLEOTIDE SEQUENCE [LARGE SCALE GENOMIC DNA]</scope>
    <source>
        <strain evidence="10 11">DSM 26022</strain>
    </source>
</reference>
<dbReference type="Pfam" id="PF13098">
    <property type="entry name" value="Thioredoxin_2"/>
    <property type="match status" value="1"/>
</dbReference>
<keyword evidence="5" id="KW-1015">Disulfide bond</keyword>
<dbReference type="InterPro" id="IPR033954">
    <property type="entry name" value="DiS-bond_Isoase_DsbC/G"/>
</dbReference>
<evidence type="ECO:0000256" key="2">
    <source>
        <dbReference type="ARBA" id="ARBA00009813"/>
    </source>
</evidence>